<comment type="caution">
    <text evidence="1">The sequence shown here is derived from an EMBL/GenBank/DDBJ whole genome shotgun (WGS) entry which is preliminary data.</text>
</comment>
<dbReference type="RefSeq" id="WP_146621528.1">
    <property type="nucleotide sequence ID" value="NZ_BJCC01000008.1"/>
</dbReference>
<dbReference type="Proteomes" id="UP000290567">
    <property type="component" value="Unassembled WGS sequence"/>
</dbReference>
<reference evidence="2" key="1">
    <citation type="submission" date="2019-02" db="EMBL/GenBank/DDBJ databases">
        <title>Draft genome sequence of Enterococcus sp. Gos25-1.</title>
        <authorList>
            <person name="Tanaka N."/>
            <person name="Shiwa Y."/>
            <person name="Fujita N."/>
        </authorList>
    </citation>
    <scope>NUCLEOTIDE SEQUENCE [LARGE SCALE GENOMIC DNA]</scope>
    <source>
        <strain evidence="2">Gos25-1</strain>
    </source>
</reference>
<keyword evidence="2" id="KW-1185">Reference proteome</keyword>
<evidence type="ECO:0000313" key="2">
    <source>
        <dbReference type="Proteomes" id="UP000290567"/>
    </source>
</evidence>
<dbReference type="EMBL" id="BJCC01000008">
    <property type="protein sequence ID" value="GCF93046.1"/>
    <property type="molecule type" value="Genomic_DNA"/>
</dbReference>
<dbReference type="AlphaFoldDB" id="A0A4P5P6L2"/>
<accession>A0A4P5P6L2</accession>
<evidence type="ECO:0000313" key="1">
    <source>
        <dbReference type="EMBL" id="GCF93046.1"/>
    </source>
</evidence>
<dbReference type="OrthoDB" id="9981524at2"/>
<gene>
    <name evidence="1" type="ORF">NRIC_09370</name>
</gene>
<name>A0A4P5P6L2_9ENTE</name>
<proteinExistence type="predicted"/>
<organism evidence="1 2">
    <name type="scientific">Enterococcus florum</name>
    <dbReference type="NCBI Taxonomy" id="2480627"/>
    <lineage>
        <taxon>Bacteria</taxon>
        <taxon>Bacillati</taxon>
        <taxon>Bacillota</taxon>
        <taxon>Bacilli</taxon>
        <taxon>Lactobacillales</taxon>
        <taxon>Enterococcaceae</taxon>
        <taxon>Enterococcus</taxon>
    </lineage>
</organism>
<protein>
    <submittedName>
        <fullName evidence="1">Uncharacterized protein</fullName>
    </submittedName>
</protein>
<sequence>MKYIVILAIIVVPALWFRHQTFNKIADLIASLEELEIQLQAAVRSGDFSSLEMITQHSQEINRSYPFLAKFGDFKNVRREYLNHYDHFINQLNSVYKELEIQSRVNNLNK</sequence>